<evidence type="ECO:0000313" key="3">
    <source>
        <dbReference type="Proteomes" id="UP000218811"/>
    </source>
</evidence>
<dbReference type="PANTHER" id="PTHR39596:SF2">
    <property type="entry name" value="HET DOMAIN PROTEIN (AFU_ORTHOLOGUE AFUA_1G17550)-RELATED"/>
    <property type="match status" value="1"/>
</dbReference>
<name>A0A2H3JMV1_WOLCO</name>
<organism evidence="2 3">
    <name type="scientific">Wolfiporia cocos (strain MD-104)</name>
    <name type="common">Brown rot fungus</name>
    <dbReference type="NCBI Taxonomy" id="742152"/>
    <lineage>
        <taxon>Eukaryota</taxon>
        <taxon>Fungi</taxon>
        <taxon>Dikarya</taxon>
        <taxon>Basidiomycota</taxon>
        <taxon>Agaricomycotina</taxon>
        <taxon>Agaricomycetes</taxon>
        <taxon>Polyporales</taxon>
        <taxon>Phaeolaceae</taxon>
        <taxon>Wolfiporia</taxon>
    </lineage>
</organism>
<dbReference type="OrthoDB" id="3266696at2759"/>
<dbReference type="OMA" id="WRWAPRS"/>
<protein>
    <recommendedName>
        <fullName evidence="4">Heterokaryon incompatibility domain-containing protein</fullName>
    </recommendedName>
</protein>
<evidence type="ECO:0008006" key="4">
    <source>
        <dbReference type="Google" id="ProtNLM"/>
    </source>
</evidence>
<feature type="region of interest" description="Disordered" evidence="1">
    <location>
        <begin position="164"/>
        <end position="199"/>
    </location>
</feature>
<proteinExistence type="predicted"/>
<evidence type="ECO:0000313" key="2">
    <source>
        <dbReference type="EMBL" id="PCH43510.1"/>
    </source>
</evidence>
<dbReference type="PANTHER" id="PTHR39596">
    <property type="match status" value="1"/>
</dbReference>
<feature type="region of interest" description="Disordered" evidence="1">
    <location>
        <begin position="388"/>
        <end position="430"/>
    </location>
</feature>
<dbReference type="AlphaFoldDB" id="A0A2H3JMV1"/>
<accession>A0A2H3JMV1</accession>
<feature type="compositionally biased region" description="Acidic residues" evidence="1">
    <location>
        <begin position="417"/>
        <end position="430"/>
    </location>
</feature>
<dbReference type="STRING" id="742152.A0A2H3JMV1"/>
<evidence type="ECO:0000256" key="1">
    <source>
        <dbReference type="SAM" id="MobiDB-lite"/>
    </source>
</evidence>
<reference evidence="2 3" key="1">
    <citation type="journal article" date="2012" name="Science">
        <title>The Paleozoic origin of enzymatic lignin decomposition reconstructed from 31 fungal genomes.</title>
        <authorList>
            <person name="Floudas D."/>
            <person name="Binder M."/>
            <person name="Riley R."/>
            <person name="Barry K."/>
            <person name="Blanchette R.A."/>
            <person name="Henrissat B."/>
            <person name="Martinez A.T."/>
            <person name="Otillar R."/>
            <person name="Spatafora J.W."/>
            <person name="Yadav J.S."/>
            <person name="Aerts A."/>
            <person name="Benoit I."/>
            <person name="Boyd A."/>
            <person name="Carlson A."/>
            <person name="Copeland A."/>
            <person name="Coutinho P.M."/>
            <person name="de Vries R.P."/>
            <person name="Ferreira P."/>
            <person name="Findley K."/>
            <person name="Foster B."/>
            <person name="Gaskell J."/>
            <person name="Glotzer D."/>
            <person name="Gorecki P."/>
            <person name="Heitman J."/>
            <person name="Hesse C."/>
            <person name="Hori C."/>
            <person name="Igarashi K."/>
            <person name="Jurgens J.A."/>
            <person name="Kallen N."/>
            <person name="Kersten P."/>
            <person name="Kohler A."/>
            <person name="Kuees U."/>
            <person name="Kumar T.K.A."/>
            <person name="Kuo A."/>
            <person name="LaButti K."/>
            <person name="Larrondo L.F."/>
            <person name="Lindquist E."/>
            <person name="Ling A."/>
            <person name="Lombard V."/>
            <person name="Lucas S."/>
            <person name="Lundell T."/>
            <person name="Martin R."/>
            <person name="McLaughlin D.J."/>
            <person name="Morgenstern I."/>
            <person name="Morin E."/>
            <person name="Murat C."/>
            <person name="Nagy L.G."/>
            <person name="Nolan M."/>
            <person name="Ohm R.A."/>
            <person name="Patyshakuliyeva A."/>
            <person name="Rokas A."/>
            <person name="Ruiz-Duenas F.J."/>
            <person name="Sabat G."/>
            <person name="Salamov A."/>
            <person name="Samejima M."/>
            <person name="Schmutz J."/>
            <person name="Slot J.C."/>
            <person name="St John F."/>
            <person name="Stenlid J."/>
            <person name="Sun H."/>
            <person name="Sun S."/>
            <person name="Syed K."/>
            <person name="Tsang A."/>
            <person name="Wiebenga A."/>
            <person name="Young D."/>
            <person name="Pisabarro A."/>
            <person name="Eastwood D.C."/>
            <person name="Martin F."/>
            <person name="Cullen D."/>
            <person name="Grigoriev I.V."/>
            <person name="Hibbett D.S."/>
        </authorList>
    </citation>
    <scope>NUCLEOTIDE SEQUENCE [LARGE SCALE GENOMIC DNA]</scope>
    <source>
        <strain evidence="2 3">MD-104</strain>
    </source>
</reference>
<keyword evidence="3" id="KW-1185">Reference proteome</keyword>
<dbReference type="Proteomes" id="UP000218811">
    <property type="component" value="Unassembled WGS sequence"/>
</dbReference>
<sequence>MEHLESPANGIVIEIPYLPGKPYDGGDFLSYPSRAGWTEDELLGAQAFGQRPAGEAEAFFQTWLYFGSLHAVFKIGGIAVDAAQFVRTIDDGRQVVTTAALAALVREWIAHEGIERKHYRHLAPHFDRKKMDRSAKKRRGAQIDAILRRMRFFCRRYCDERAQRGGDGDNASSDNSEDDSDSSDESDDDAEAADVQHTPPFWPISPSVALSIIALGEALYAVSSAIYGFPDENVSFGTSGLLNQHLRDADWCPWELAEFGTSLDTLYYFASFPSPRRDLDHSRCTRVSCRARTVYIERYQTKHARDGCQCERVMAPKEVAEIVGRGGIPIVMWKDGELHATEYDEHARTRYVAISHVWSDGMGNEQQNSLPACQLSRLQDLVNRTYTEPHDFHRHPPIDLGDPENESVDGSEPCGDSTDDEMEDPPDPDADTSVGFWMDTLCVPVALDSLRKAAIRKMAAIYRSAHRVLVLDAYLQRIPRDSDITEKSIRVYLSNWSRRLWTLQEGLLARVLFFQFADGTQTLRDMNAALVAAKTDVARLYGDVRNIPESSFDLLYYYGHDLAAKAGTASRFGIYALQIQARTTSKAADEPLCFATVLGLDVGPLLEVQGEERTARLYEMVGLFDPEVIFNDFPRMVRDGFRWAPRSLLSQAHALAHGGEDATDRADARLQIGGGLEVAFPGLKLERVGAHLGRAFYVVPDKTQPFWPGRGDKSPNWAVVKLRADEEGGFPVWDPSARYAIVLSEAFDDGDGESVEAILATYHGRDKHGVAKVRHVARAKVRMPPQEELSEVKKRAKLFLRGKSKMQEMEEGFEGLYAVKCSLLGLDQDWRIY</sequence>
<feature type="compositionally biased region" description="Basic and acidic residues" evidence="1">
    <location>
        <begin position="388"/>
        <end position="397"/>
    </location>
</feature>
<dbReference type="EMBL" id="KB468146">
    <property type="protein sequence ID" value="PCH43510.1"/>
    <property type="molecule type" value="Genomic_DNA"/>
</dbReference>
<feature type="compositionally biased region" description="Acidic residues" evidence="1">
    <location>
        <begin position="175"/>
        <end position="192"/>
    </location>
</feature>
<gene>
    <name evidence="2" type="ORF">WOLCODRAFT_138382</name>
</gene>